<dbReference type="AlphaFoldDB" id="A0A0F9GGL3"/>
<gene>
    <name evidence="2" type="ORF">LCGC14_1829120</name>
</gene>
<sequence length="163" mass="18079">MFGMTKFQEQLLAFTGIALVMGAAIAFMALLAVGVIPETAPWNKTGPTPVPTATPIATPSPSPALVLLGGEDRRACGYLFTTFEWAVVKRDSRYEDRYWFTNDRVAAEGVMTLRGGCSLDEEGQAFFHSDQHKPFDVMQFRLSEFGDGKHDFKLYHNGVQVRP</sequence>
<keyword evidence="1" id="KW-1133">Transmembrane helix</keyword>
<dbReference type="EMBL" id="LAZR01018035">
    <property type="protein sequence ID" value="KKL97969.1"/>
    <property type="molecule type" value="Genomic_DNA"/>
</dbReference>
<keyword evidence="1" id="KW-0812">Transmembrane</keyword>
<keyword evidence="1" id="KW-0472">Membrane</keyword>
<evidence type="ECO:0000256" key="1">
    <source>
        <dbReference type="SAM" id="Phobius"/>
    </source>
</evidence>
<reference evidence="2" key="1">
    <citation type="journal article" date="2015" name="Nature">
        <title>Complex archaea that bridge the gap between prokaryotes and eukaryotes.</title>
        <authorList>
            <person name="Spang A."/>
            <person name="Saw J.H."/>
            <person name="Jorgensen S.L."/>
            <person name="Zaremba-Niedzwiedzka K."/>
            <person name="Martijn J."/>
            <person name="Lind A.E."/>
            <person name="van Eijk R."/>
            <person name="Schleper C."/>
            <person name="Guy L."/>
            <person name="Ettema T.J."/>
        </authorList>
    </citation>
    <scope>NUCLEOTIDE SEQUENCE</scope>
</reference>
<proteinExistence type="predicted"/>
<protein>
    <submittedName>
        <fullName evidence="2">Uncharacterized protein</fullName>
    </submittedName>
</protein>
<name>A0A0F9GGL3_9ZZZZ</name>
<feature type="transmembrane region" description="Helical" evidence="1">
    <location>
        <begin position="12"/>
        <end position="36"/>
    </location>
</feature>
<organism evidence="2">
    <name type="scientific">marine sediment metagenome</name>
    <dbReference type="NCBI Taxonomy" id="412755"/>
    <lineage>
        <taxon>unclassified sequences</taxon>
        <taxon>metagenomes</taxon>
        <taxon>ecological metagenomes</taxon>
    </lineage>
</organism>
<evidence type="ECO:0000313" key="2">
    <source>
        <dbReference type="EMBL" id="KKL97969.1"/>
    </source>
</evidence>
<accession>A0A0F9GGL3</accession>
<comment type="caution">
    <text evidence="2">The sequence shown here is derived from an EMBL/GenBank/DDBJ whole genome shotgun (WGS) entry which is preliminary data.</text>
</comment>